<organism evidence="4 5">
    <name type="scientific">Naegleria lovaniensis</name>
    <name type="common">Amoeba</name>
    <dbReference type="NCBI Taxonomy" id="51637"/>
    <lineage>
        <taxon>Eukaryota</taxon>
        <taxon>Discoba</taxon>
        <taxon>Heterolobosea</taxon>
        <taxon>Tetramitia</taxon>
        <taxon>Eutetramitia</taxon>
        <taxon>Vahlkampfiidae</taxon>
        <taxon>Naegleria</taxon>
    </lineage>
</organism>
<evidence type="ECO:0000256" key="1">
    <source>
        <dbReference type="SAM" id="MobiDB-lite"/>
    </source>
</evidence>
<dbReference type="Pfam" id="PF05228">
    <property type="entry name" value="CHASE4"/>
    <property type="match status" value="1"/>
</dbReference>
<gene>
    <name evidence="4" type="ORF">C9374_005789</name>
</gene>
<dbReference type="Proteomes" id="UP000816034">
    <property type="component" value="Unassembled WGS sequence"/>
</dbReference>
<feature type="region of interest" description="Disordered" evidence="1">
    <location>
        <begin position="865"/>
        <end position="889"/>
    </location>
</feature>
<reference evidence="4 5" key="1">
    <citation type="journal article" date="2018" name="BMC Genomics">
        <title>The genome of Naegleria lovaniensis, the basis for a comparative approach to unravel pathogenicity factors of the human pathogenic amoeba N. fowleri.</title>
        <authorList>
            <person name="Liechti N."/>
            <person name="Schurch N."/>
            <person name="Bruggmann R."/>
            <person name="Wittwer M."/>
        </authorList>
    </citation>
    <scope>NUCLEOTIDE SEQUENCE [LARGE SCALE GENOMIC DNA]</scope>
    <source>
        <strain evidence="4 5">ATCC 30569</strain>
    </source>
</reference>
<proteinExistence type="predicted"/>
<dbReference type="Pfam" id="PF00615">
    <property type="entry name" value="RGS"/>
    <property type="match status" value="1"/>
</dbReference>
<evidence type="ECO:0000313" key="5">
    <source>
        <dbReference type="Proteomes" id="UP000816034"/>
    </source>
</evidence>
<evidence type="ECO:0000256" key="2">
    <source>
        <dbReference type="SAM" id="Phobius"/>
    </source>
</evidence>
<dbReference type="SUPFAM" id="SSF48097">
    <property type="entry name" value="Regulator of G-protein signaling, RGS"/>
    <property type="match status" value="1"/>
</dbReference>
<evidence type="ECO:0000313" key="4">
    <source>
        <dbReference type="EMBL" id="KAG2381997.1"/>
    </source>
</evidence>
<dbReference type="Gene3D" id="3.30.450.20">
    <property type="entry name" value="PAS domain"/>
    <property type="match status" value="1"/>
</dbReference>
<feature type="transmembrane region" description="Helical" evidence="2">
    <location>
        <begin position="496"/>
        <end position="521"/>
    </location>
</feature>
<feature type="transmembrane region" description="Helical" evidence="2">
    <location>
        <begin position="171"/>
        <end position="195"/>
    </location>
</feature>
<dbReference type="InterPro" id="IPR036305">
    <property type="entry name" value="RGS_sf"/>
</dbReference>
<comment type="caution">
    <text evidence="4">The sequence shown here is derived from an EMBL/GenBank/DDBJ whole genome shotgun (WGS) entry which is preliminary data.</text>
</comment>
<dbReference type="Gene3D" id="1.10.167.10">
    <property type="entry name" value="Regulator of G-protein Signalling 4, domain 2"/>
    <property type="match status" value="1"/>
</dbReference>
<protein>
    <recommendedName>
        <fullName evidence="3">RGS domain-containing protein</fullName>
    </recommendedName>
</protein>
<keyword evidence="2" id="KW-0472">Membrane</keyword>
<dbReference type="SMART" id="SM00315">
    <property type="entry name" value="RGS"/>
    <property type="match status" value="1"/>
</dbReference>
<keyword evidence="2" id="KW-0812">Transmembrane</keyword>
<dbReference type="GeneID" id="68098244"/>
<dbReference type="PANTHER" id="PTHR10845:SF192">
    <property type="entry name" value="DOUBLE HIT, ISOFORM B"/>
    <property type="match status" value="1"/>
</dbReference>
<feature type="compositionally biased region" description="Low complexity" evidence="1">
    <location>
        <begin position="880"/>
        <end position="889"/>
    </location>
</feature>
<dbReference type="PANTHER" id="PTHR10845">
    <property type="entry name" value="REGULATOR OF G PROTEIN SIGNALING"/>
    <property type="match status" value="1"/>
</dbReference>
<dbReference type="CDD" id="cd07440">
    <property type="entry name" value="RGS"/>
    <property type="match status" value="1"/>
</dbReference>
<feature type="region of interest" description="Disordered" evidence="1">
    <location>
        <begin position="117"/>
        <end position="141"/>
    </location>
</feature>
<dbReference type="InterPro" id="IPR016137">
    <property type="entry name" value="RGS"/>
</dbReference>
<keyword evidence="2" id="KW-1133">Transmembrane helix</keyword>
<dbReference type="PROSITE" id="PS50132">
    <property type="entry name" value="RGS"/>
    <property type="match status" value="1"/>
</dbReference>
<dbReference type="AlphaFoldDB" id="A0AA88GPG9"/>
<dbReference type="EMBL" id="PYSW02000025">
    <property type="protein sequence ID" value="KAG2381997.1"/>
    <property type="molecule type" value="Genomic_DNA"/>
</dbReference>
<dbReference type="InterPro" id="IPR044926">
    <property type="entry name" value="RGS_subdomain_2"/>
</dbReference>
<name>A0AA88GPG9_NAELO</name>
<dbReference type="RefSeq" id="XP_044547676.1">
    <property type="nucleotide sequence ID" value="XM_044695577.1"/>
</dbReference>
<dbReference type="InterPro" id="IPR007892">
    <property type="entry name" value="CHASE4"/>
</dbReference>
<keyword evidence="5" id="KW-1185">Reference proteome</keyword>
<evidence type="ECO:0000259" key="3">
    <source>
        <dbReference type="PROSITE" id="PS50132"/>
    </source>
</evidence>
<feature type="domain" description="RGS" evidence="3">
    <location>
        <begin position="746"/>
        <end position="855"/>
    </location>
</feature>
<accession>A0AA88GPG9</accession>
<sequence>MSSHLPSAATNSEQHLKASWASEYELDDDISAITTSSTRGHTSVGMMTNNNNNNNTTMIMTTHEQDLAREVSPSIGSMVHHQQLHHSSIIDDGLEQGTITEEPRKSRRNVPSFKFLLGRNTSSSGQDDHLEGAGNKNMNIPTNNANESSLPFSKNEKNHSLNSIRVKTLTILLFMFLLTVLICFAILIVAFHISYSRIEHTTLLQSSLRVLRGIHENFYYLHAKLLEYAPWEETAKLFMPNVGNVDQYFSNNFYCSYMASVKLSFVSLYFLNGTKLRSYACYNSTLEEDIPIELEVLNSDHYFVKDMNVSTTRRAAFMRPSSTSVNHPNEFIMMVAMPVLTMDTDTQSYGIMIFGMYQSSSFIQDLTAKTQVCISFYDLNSTIGMQVAHAMTGYSSDTSSISSYSGLSINALNTTWLLQNFFYIGTFDSSSSVLTSDRYCDTSGSASIAGVLEEESIYGERMSSLQILQDVNRENTIMLRADISRNIYLNGINSFLITWGVMTAMLILLSVSVIVFVELVVLRRMIKLTNGVIQITGEWQNDSNAVTKGVKLPKFGKDEIGKLGMRVNYMLSVLEKSFIQLQKEHALAQSLLDRTSIEEQKYRNVMNGITDFIITVECATGKIINYNSSFESKVIGKIRDENSEKNVQNKIIHEYFEGMTLETLLKKLEELSQESGVQVWEGVIRSRFRSTVPVNVTCSKVKIVVQDGDIIDAYVMMARNMSEQHELKKTLLSQQQQFSEQQQSFEFDYYWKNREMRNRLRVFCMNEKSYENFKFLEEIETYKKMKRTQQRSKKQQEIIEQFLTKDSKYELNLSQDETFTLVSKIKNGYGQVDLFDKLQVVVRNMLYRDTFQRFLLEIAKENDETTTSSTSLDLGDDSTDTVSSSSLVD</sequence>